<dbReference type="STRING" id="1111728.GCA_000427805_01847"/>
<keyword evidence="11" id="KW-1185">Reference proteome</keyword>
<keyword evidence="4 6" id="KW-0274">FAD</keyword>
<dbReference type="RefSeq" id="WP_029096548.1">
    <property type="nucleotide sequence ID" value="NZ_PDDX01000001.1"/>
</dbReference>
<comment type="function">
    <text evidence="6">Part of an electron transfer system.</text>
</comment>
<dbReference type="PANTHER" id="PTHR43624:SF2">
    <property type="entry name" value="ELECTRON TRANSFER FLAVOPROTEIN-QUINONE OXIDOREDUCTASE YDIS-RELATED"/>
    <property type="match status" value="1"/>
</dbReference>
<organism evidence="10 11">
    <name type="scientific">Budvicia aquatica</name>
    <dbReference type="NCBI Taxonomy" id="82979"/>
    <lineage>
        <taxon>Bacteria</taxon>
        <taxon>Pseudomonadati</taxon>
        <taxon>Pseudomonadota</taxon>
        <taxon>Gammaproteobacteria</taxon>
        <taxon>Enterobacterales</taxon>
        <taxon>Budviciaceae</taxon>
        <taxon>Budvicia</taxon>
    </lineage>
</organism>
<evidence type="ECO:0000259" key="8">
    <source>
        <dbReference type="Pfam" id="PF21162"/>
    </source>
</evidence>
<accession>A0A2C6CT73</accession>
<dbReference type="Pfam" id="PF26311">
    <property type="entry name" value="ETF-QO_FixC_C"/>
    <property type="match status" value="1"/>
</dbReference>
<dbReference type="InterPro" id="IPR059103">
    <property type="entry name" value="FixC-like_C"/>
</dbReference>
<dbReference type="PROSITE" id="PS51257">
    <property type="entry name" value="PROKAR_LIPOPROTEIN"/>
    <property type="match status" value="1"/>
</dbReference>
<dbReference type="Proteomes" id="UP000224974">
    <property type="component" value="Unassembled WGS sequence"/>
</dbReference>
<dbReference type="InterPro" id="IPR036188">
    <property type="entry name" value="FAD/NAD-bd_sf"/>
</dbReference>
<dbReference type="InterPro" id="IPR049398">
    <property type="entry name" value="ETF-QO/FixC_UQ-bd"/>
</dbReference>
<evidence type="ECO:0000256" key="5">
    <source>
        <dbReference type="ARBA" id="ARBA00023002"/>
    </source>
</evidence>
<dbReference type="OrthoDB" id="103324at2"/>
<evidence type="ECO:0000256" key="2">
    <source>
        <dbReference type="ARBA" id="ARBA00006796"/>
    </source>
</evidence>
<dbReference type="EMBL" id="PDDX01000001">
    <property type="protein sequence ID" value="PHI29849.1"/>
    <property type="molecule type" value="Genomic_DNA"/>
</dbReference>
<reference evidence="11" key="1">
    <citation type="submission" date="2017-09" db="EMBL/GenBank/DDBJ databases">
        <title>FDA dAtabase for Regulatory Grade micrObial Sequences (FDA-ARGOS): Supporting development and validation of Infectious Disease Dx tests.</title>
        <authorList>
            <person name="Minogue T."/>
            <person name="Wolcott M."/>
            <person name="Wasieloski L."/>
            <person name="Aguilar W."/>
            <person name="Moore D."/>
            <person name="Tallon L."/>
            <person name="Sadzewicz L."/>
            <person name="Ott S."/>
            <person name="Zhao X."/>
            <person name="Nagaraj S."/>
            <person name="Vavikolanu K."/>
            <person name="Aluvathingal J."/>
            <person name="Nadendla S."/>
            <person name="Sichtig H."/>
        </authorList>
    </citation>
    <scope>NUCLEOTIDE SEQUENCE [LARGE SCALE GENOMIC DNA]</scope>
    <source>
        <strain evidence="11">FDAARGOS_387</strain>
    </source>
</reference>
<evidence type="ECO:0000256" key="6">
    <source>
        <dbReference type="RuleBase" id="RU366069"/>
    </source>
</evidence>
<dbReference type="Pfam" id="PF21162">
    <property type="entry name" value="ETFQO_UQ-bd"/>
    <property type="match status" value="1"/>
</dbReference>
<dbReference type="SUPFAM" id="SSF51905">
    <property type="entry name" value="FAD/NAD(P)-binding domain"/>
    <property type="match status" value="1"/>
</dbReference>
<feature type="domain" description="ETF-QO/FixC ubiquinone-binding" evidence="8">
    <location>
        <begin position="182"/>
        <end position="280"/>
    </location>
</feature>
<comment type="similarity">
    <text evidence="2 6">Belongs to the ETF-QO/FixC family.</text>
</comment>
<feature type="domain" description="FAD dependent oxidoreductase" evidence="7">
    <location>
        <begin position="7"/>
        <end position="54"/>
    </location>
</feature>
<evidence type="ECO:0000259" key="9">
    <source>
        <dbReference type="Pfam" id="PF26311"/>
    </source>
</evidence>
<dbReference type="GO" id="GO:0016491">
    <property type="term" value="F:oxidoreductase activity"/>
    <property type="evidence" value="ECO:0007669"/>
    <property type="project" value="UniProtKB-UniRule"/>
</dbReference>
<evidence type="ECO:0000313" key="10">
    <source>
        <dbReference type="EMBL" id="PHI29849.1"/>
    </source>
</evidence>
<dbReference type="GO" id="GO:0071949">
    <property type="term" value="F:FAD binding"/>
    <property type="evidence" value="ECO:0007669"/>
    <property type="project" value="UniProtKB-UniRule"/>
</dbReference>
<name>A0A2C6CT73_9GAMM</name>
<keyword evidence="5 6" id="KW-0560">Oxidoreductase</keyword>
<evidence type="ECO:0000256" key="3">
    <source>
        <dbReference type="ARBA" id="ARBA00022630"/>
    </source>
</evidence>
<evidence type="ECO:0000259" key="7">
    <source>
        <dbReference type="Pfam" id="PF01266"/>
    </source>
</evidence>
<evidence type="ECO:0000256" key="4">
    <source>
        <dbReference type="ARBA" id="ARBA00022827"/>
    </source>
</evidence>
<dbReference type="SUPFAM" id="SSF54373">
    <property type="entry name" value="FAD-linked reductases, C-terminal domain"/>
    <property type="match status" value="1"/>
</dbReference>
<proteinExistence type="inferred from homology"/>
<evidence type="ECO:0000313" key="11">
    <source>
        <dbReference type="Proteomes" id="UP000224974"/>
    </source>
</evidence>
<feature type="domain" description="FixC-like C-terminal" evidence="9">
    <location>
        <begin position="368"/>
        <end position="428"/>
    </location>
</feature>
<dbReference type="InterPro" id="IPR006076">
    <property type="entry name" value="FAD-dep_OxRdtase"/>
</dbReference>
<dbReference type="Gene3D" id="3.50.50.60">
    <property type="entry name" value="FAD/NAD(P)-binding domain"/>
    <property type="match status" value="1"/>
</dbReference>
<dbReference type="PANTHER" id="PTHR43624">
    <property type="entry name" value="ELECTRON TRANSFER FLAVOPROTEIN-QUINONE OXIDOREDUCTASE YDIS-RELATED"/>
    <property type="match status" value="1"/>
</dbReference>
<dbReference type="AlphaFoldDB" id="A0A2C6CT73"/>
<comment type="cofactor">
    <cofactor evidence="1 6">
        <name>FAD</name>
        <dbReference type="ChEBI" id="CHEBI:57692"/>
    </cofactor>
</comment>
<dbReference type="InterPro" id="IPR039651">
    <property type="entry name" value="FixC-like"/>
</dbReference>
<evidence type="ECO:0000256" key="1">
    <source>
        <dbReference type="ARBA" id="ARBA00001974"/>
    </source>
</evidence>
<gene>
    <name evidence="10" type="ORF">CRN84_11095</name>
</gene>
<comment type="caution">
    <text evidence="10">The sequence shown here is derived from an EMBL/GenBank/DDBJ whole genome shotgun (WGS) entry which is preliminary data.</text>
</comment>
<keyword evidence="3 6" id="KW-0285">Flavoprotein</keyword>
<dbReference type="NCBIfam" id="NF007450">
    <property type="entry name" value="PRK10015.1"/>
    <property type="match status" value="1"/>
</dbReference>
<protein>
    <recommendedName>
        <fullName evidence="6">Protein FixC</fullName>
    </recommendedName>
</protein>
<dbReference type="Pfam" id="PF01266">
    <property type="entry name" value="DAO"/>
    <property type="match status" value="1"/>
</dbReference>
<sequence length="429" mass="46091">MSDDKFDAIVVGAGVAGCVAAYVMANAGLNVLVIERGNFAGSKNMTGGRLYAHSLEKIMPGFAQQAPIERKVTHEKISFLTDDSAVTIDYQAEQHSSPMQQSYTVLRSKFDQWLMSQAEAAGAQFIAGILVDELVIKEGRVIGVKAGEDIIEASVTILAEGVNALLSQSIGKGLDSSPGNLAIGVKELIELPQQQLEDRFNLVNGEGTAWLFAGSPSNGLTGGGYLYTNQNSISLGIVCSLGEIEKSNKTVPQMLEDFKNHPTIRPLIQGGKLLEYSAHMVAEGGLNGVSELNGNGFLIIGDAAGLSLNLGFTIRGMDLAIASAEAAAQTVVMAKQKNDFSQTALSHYRTRLEESFVLKDMALYKKLPAQLENSRLFNQYPRMMADIMHDMFIINGQPAQPMLGKLLKQAKTVGLINLAKDIIKGVRAL</sequence>